<dbReference type="Gene3D" id="3.20.20.370">
    <property type="entry name" value="Glycoside hydrolase/deacetylase"/>
    <property type="match status" value="1"/>
</dbReference>
<reference evidence="1" key="1">
    <citation type="journal article" date="2021" name="Proc. Natl. Acad. Sci. U.S.A.">
        <title>A Catalog of Tens of Thousands of Viruses from Human Metagenomes Reveals Hidden Associations with Chronic Diseases.</title>
        <authorList>
            <person name="Tisza M.J."/>
            <person name="Buck C.B."/>
        </authorList>
    </citation>
    <scope>NUCLEOTIDE SEQUENCE</scope>
    <source>
        <strain evidence="1">CtcyQ27</strain>
    </source>
</reference>
<protein>
    <submittedName>
        <fullName evidence="1">Putative polysaccharide deacetylase</fullName>
    </submittedName>
</protein>
<proteinExistence type="predicted"/>
<sequence>MDLETRIEDLLEKNDIEDNNLIIVEDKEDTKKATVEELKKAFVGDNKSPSSILFYSTKYLASKLDKIISSDELIAVKQELEKTNKRVSQISASAGTGKDTEVVDARDGESSLHERILRDKEELTGIKMDKLSEVITVKGNPIVINNPKNIAIGLCTINIIYPNITDIGTLVIKDGNDTVNKDIVGSNGAFEYRLKNDACELSCNIPNSEISITYTAYDIDSKYLYDKCMELQDKLYDEKDKCGLITDYGTYVYPRADLIFNKNDDDATYTISDDQTRDKKSSLKIHTRLEATANPKFTIKCDPVNFDLCTLVFYVSKDIIKAFDSTDGLIIKLSSDSPLVIPSNYYQYNISNTEMINGWNCLKKPLKDFIKVGSPDKAAIQSIRLEIVRNDQINNSDIYISSIIFNQKMKPTLLLNFNGVYDHGFEYTYPYLYSRNIPCTIFTNSGTTLTKDAKAKLSKYHYTYGWDIAPYGCHPNKELLIQDDNDYEQYINLLFTDSYIKALRANPISYSAPYGNLQDNTCKILKSMGYKIARIENIYKNTYCSFFGRNDFCMPVIKVGNKNNSEDINEWIDYIIETGQCMALFTNDVTEYGTDSSLKEVTFENVIDHIMEKVDSGELQLMTFEGFYNKCVNE</sequence>
<dbReference type="GO" id="GO:0005975">
    <property type="term" value="P:carbohydrate metabolic process"/>
    <property type="evidence" value="ECO:0007669"/>
    <property type="project" value="InterPro"/>
</dbReference>
<dbReference type="EMBL" id="BK016080">
    <property type="protein sequence ID" value="DAF93228.1"/>
    <property type="molecule type" value="Genomic_DNA"/>
</dbReference>
<dbReference type="InterPro" id="IPR011330">
    <property type="entry name" value="Glyco_hydro/deAcase_b/a-brl"/>
</dbReference>
<evidence type="ECO:0000313" key="1">
    <source>
        <dbReference type="EMBL" id="DAF93228.1"/>
    </source>
</evidence>
<accession>A0A8S5UFM1</accession>
<name>A0A8S5UFM1_9CAUD</name>
<dbReference type="SUPFAM" id="SSF88713">
    <property type="entry name" value="Glycoside hydrolase/deacetylase"/>
    <property type="match status" value="1"/>
</dbReference>
<organism evidence="1">
    <name type="scientific">Myoviridae sp. ctcyQ27</name>
    <dbReference type="NCBI Taxonomy" id="2825139"/>
    <lineage>
        <taxon>Viruses</taxon>
        <taxon>Duplodnaviria</taxon>
        <taxon>Heunggongvirae</taxon>
        <taxon>Uroviricota</taxon>
        <taxon>Caudoviricetes</taxon>
    </lineage>
</organism>